<evidence type="ECO:0000313" key="5">
    <source>
        <dbReference type="EMBL" id="CAH2763742.1"/>
    </source>
</evidence>
<organism evidence="4 7">
    <name type="scientific">Erysipelothrix amsterdamensis</name>
    <dbReference type="NCBI Taxonomy" id="2929157"/>
    <lineage>
        <taxon>Bacteria</taxon>
        <taxon>Bacillati</taxon>
        <taxon>Bacillota</taxon>
        <taxon>Erysipelotrichia</taxon>
        <taxon>Erysipelotrichales</taxon>
        <taxon>Erysipelotrichaceae</taxon>
        <taxon>Erysipelothrix</taxon>
    </lineage>
</organism>
<evidence type="ECO:0000313" key="4">
    <source>
        <dbReference type="EMBL" id="CAH2760451.1"/>
    </source>
</evidence>
<accession>A0AAU9VH98</accession>
<keyword evidence="6" id="KW-1185">Reference proteome</keyword>
<dbReference type="Gene3D" id="3.40.630.190">
    <property type="entry name" value="LCP protein"/>
    <property type="match status" value="1"/>
</dbReference>
<feature type="transmembrane region" description="Helical" evidence="2">
    <location>
        <begin position="21"/>
        <end position="41"/>
    </location>
</feature>
<dbReference type="EMBL" id="OW659477">
    <property type="protein sequence ID" value="CAH2760451.1"/>
    <property type="molecule type" value="Genomic_DNA"/>
</dbReference>
<sequence length="610" mass="68419">MELKLQPKQTQHSGNRVVGTLLLILSNILPLGLIIFLGRFASIHGRYFAIGILSVMMFILLLNILYILGYLKAKKVFRYFFITLSVVWLVVGTVGSFYAIKTNAITNAILNKNEVREFSVVSFSGDDVLDGKTVAYAPMNEPEVETSIKKKIADKAENVVFEKYDNYRDLLSAVSEKKIDVAVLPLNYHTLTQELPDGSNPFAQSKELFTFSTSLTKQSNTDVDVIKEPFTMLMLGLNDDLADSIILASFNPETLKVTMTSIARDSYVPIACYPNESYDKINHSHGVSSQCMVDTIENYLGVKVDFVFETDFYALENMVDAIGGLEIESPTTFAGSFPLEKQYDDYGEPIMEGVTIPKGKNLLNGKQVVTFARERRIENMSNGDFDRQVNQQYVIKEMANKILATRNPNTILNVLDSAKKNITMTLPLETISKLMGYALQSIDRSPVDPMSTFRVVQTQIAGEGTIINGVWYAKPFENQYLQAKKVILDNLKSDADLRNEYDFTFTYGKPYQTDLISSENSEDTGPLLTVLKPSERSAQAVDVLDFNGLSQSEIQSWADKNNVSVTFDVVKPDSPEFKHDYINNQVLNQDVKPGFYNEGVNTIHIKIVNK</sequence>
<dbReference type="Pfam" id="PF03816">
    <property type="entry name" value="LytR_cpsA_psr"/>
    <property type="match status" value="1"/>
</dbReference>
<dbReference type="InterPro" id="IPR004474">
    <property type="entry name" value="LytR_CpsA_psr"/>
</dbReference>
<evidence type="ECO:0000256" key="2">
    <source>
        <dbReference type="SAM" id="Phobius"/>
    </source>
</evidence>
<comment type="similarity">
    <text evidence="1">Belongs to the LytR/CpsA/Psr (LCP) family.</text>
</comment>
<keyword evidence="4" id="KW-0808">Transferase</keyword>
<feature type="transmembrane region" description="Helical" evidence="2">
    <location>
        <begin position="47"/>
        <end position="68"/>
    </location>
</feature>
<evidence type="ECO:0000313" key="7">
    <source>
        <dbReference type="Proteomes" id="UP001154111"/>
    </source>
</evidence>
<dbReference type="AlphaFoldDB" id="A0AAU9VH98"/>
<keyword evidence="2" id="KW-0472">Membrane</keyword>
<keyword evidence="2" id="KW-0812">Transmembrane</keyword>
<dbReference type="EMBL" id="OW659496">
    <property type="protein sequence ID" value="CAH2763742.1"/>
    <property type="molecule type" value="Genomic_DNA"/>
</dbReference>
<feature type="transmembrane region" description="Helical" evidence="2">
    <location>
        <begin position="80"/>
        <end position="100"/>
    </location>
</feature>
<evidence type="ECO:0000313" key="6">
    <source>
        <dbReference type="Proteomes" id="UP001154095"/>
    </source>
</evidence>
<reference evidence="4" key="1">
    <citation type="submission" date="2022-04" db="EMBL/GenBank/DDBJ databases">
        <authorList>
            <person name="Forde T."/>
        </authorList>
    </citation>
    <scope>NUCLEOTIDE SEQUENCE</scope>
    <source>
        <strain evidence="4">A18Y016a</strain>
        <strain evidence="5">A18Y020d</strain>
    </source>
</reference>
<proteinExistence type="inferred from homology"/>
<dbReference type="PANTHER" id="PTHR33392">
    <property type="entry name" value="POLYISOPRENYL-TEICHOIC ACID--PEPTIDOGLYCAN TEICHOIC ACID TRANSFERASE TAGU"/>
    <property type="match status" value="1"/>
</dbReference>
<keyword evidence="2" id="KW-1133">Transmembrane helix</keyword>
<dbReference type="RefSeq" id="WP_254006922.1">
    <property type="nucleotide sequence ID" value="NZ_OW659477.1"/>
</dbReference>
<dbReference type="InterPro" id="IPR050922">
    <property type="entry name" value="LytR/CpsA/Psr_CW_biosynth"/>
</dbReference>
<dbReference type="NCBIfam" id="TIGR00350">
    <property type="entry name" value="lytR_cpsA_psr"/>
    <property type="match status" value="1"/>
</dbReference>
<protein>
    <submittedName>
        <fullName evidence="4">LCP family protein</fullName>
        <ecNumber evidence="4">2.7.8.-</ecNumber>
    </submittedName>
</protein>
<dbReference type="PANTHER" id="PTHR33392:SF6">
    <property type="entry name" value="POLYISOPRENYL-TEICHOIC ACID--PEPTIDOGLYCAN TEICHOIC ACID TRANSFERASE TAGU"/>
    <property type="match status" value="1"/>
</dbReference>
<dbReference type="Proteomes" id="UP001154111">
    <property type="component" value="Chromosome"/>
</dbReference>
<dbReference type="EC" id="2.7.8.-" evidence="4"/>
<evidence type="ECO:0000259" key="3">
    <source>
        <dbReference type="Pfam" id="PF03816"/>
    </source>
</evidence>
<dbReference type="GO" id="GO:0016740">
    <property type="term" value="F:transferase activity"/>
    <property type="evidence" value="ECO:0007669"/>
    <property type="project" value="UniProtKB-KW"/>
</dbReference>
<feature type="domain" description="Cell envelope-related transcriptional attenuator" evidence="3">
    <location>
        <begin position="242"/>
        <end position="402"/>
    </location>
</feature>
<gene>
    <name evidence="4" type="primary">tagU_1</name>
    <name evidence="5" type="synonym">tagU_2</name>
    <name evidence="4" type="ORF">ERYAMS2_00083</name>
    <name evidence="5" type="ORF">ERYAMS_01641</name>
</gene>
<name>A0AAU9VH98_9FIRM</name>
<evidence type="ECO:0000256" key="1">
    <source>
        <dbReference type="ARBA" id="ARBA00006068"/>
    </source>
</evidence>
<dbReference type="Proteomes" id="UP001154095">
    <property type="component" value="Chromosome"/>
</dbReference>